<dbReference type="Pfam" id="PF02575">
    <property type="entry name" value="YbaB_DNA_bd"/>
    <property type="match status" value="1"/>
</dbReference>
<keyword evidence="2" id="KW-0238">DNA-binding</keyword>
<keyword evidence="3" id="KW-1185">Reference proteome</keyword>
<protein>
    <submittedName>
        <fullName evidence="2">YbaB/EbfC family DNA-binding protein</fullName>
    </submittedName>
</protein>
<dbReference type="OrthoDB" id="3829223at2"/>
<evidence type="ECO:0000313" key="3">
    <source>
        <dbReference type="Proteomes" id="UP000294513"/>
    </source>
</evidence>
<dbReference type="AlphaFoldDB" id="A0A4V2YV01"/>
<sequence>MAGRAAAGPARPSRLGGRRPRAPRVSMRRSTTTAPRYSPVAWPRSRIPTAPISTPGSDERVDELKDTLGFDPEKLAKDADAFFGQLRDMHAAGTAVTTRAESADQRVAVEYSSSEGVRALHIDPRAMRAGAQELATTILDLIRQAQREAESEGQERLTELLGRDNSLISDRDSIGRELRNATGAVQENLATATETLDRLQSVLRR</sequence>
<proteinExistence type="predicted"/>
<comment type="caution">
    <text evidence="2">The sequence shown here is derived from an EMBL/GenBank/DDBJ whole genome shotgun (WGS) entry which is preliminary data.</text>
</comment>
<evidence type="ECO:0000256" key="1">
    <source>
        <dbReference type="SAM" id="MobiDB-lite"/>
    </source>
</evidence>
<dbReference type="Proteomes" id="UP000294513">
    <property type="component" value="Unassembled WGS sequence"/>
</dbReference>
<dbReference type="SUPFAM" id="SSF82607">
    <property type="entry name" value="YbaB-like"/>
    <property type="match status" value="1"/>
</dbReference>
<feature type="compositionally biased region" description="Low complexity" evidence="1">
    <location>
        <begin position="1"/>
        <end position="15"/>
    </location>
</feature>
<name>A0A4V2YV01_9ACTN</name>
<reference evidence="2 3" key="1">
    <citation type="submission" date="2019-03" db="EMBL/GenBank/DDBJ databases">
        <title>Draft genome sequences of novel Actinobacteria.</title>
        <authorList>
            <person name="Sahin N."/>
            <person name="Ay H."/>
            <person name="Saygin H."/>
        </authorList>
    </citation>
    <scope>NUCLEOTIDE SEQUENCE [LARGE SCALE GENOMIC DNA]</scope>
    <source>
        <strain evidence="2 3">H3C3</strain>
    </source>
</reference>
<dbReference type="EMBL" id="SMKU01000170">
    <property type="protein sequence ID" value="TDD79617.1"/>
    <property type="molecule type" value="Genomic_DNA"/>
</dbReference>
<organism evidence="2 3">
    <name type="scientific">Actinomadura rubrisoli</name>
    <dbReference type="NCBI Taxonomy" id="2530368"/>
    <lineage>
        <taxon>Bacteria</taxon>
        <taxon>Bacillati</taxon>
        <taxon>Actinomycetota</taxon>
        <taxon>Actinomycetes</taxon>
        <taxon>Streptosporangiales</taxon>
        <taxon>Thermomonosporaceae</taxon>
        <taxon>Actinomadura</taxon>
    </lineage>
</organism>
<gene>
    <name evidence="2" type="ORF">E1298_27380</name>
</gene>
<dbReference type="Gene3D" id="3.30.1310.10">
    <property type="entry name" value="Nucleoid-associated protein YbaB-like domain"/>
    <property type="match status" value="1"/>
</dbReference>
<accession>A0A4V2YV01</accession>
<dbReference type="GO" id="GO:0003677">
    <property type="term" value="F:DNA binding"/>
    <property type="evidence" value="ECO:0007669"/>
    <property type="project" value="UniProtKB-KW"/>
</dbReference>
<evidence type="ECO:0000313" key="2">
    <source>
        <dbReference type="EMBL" id="TDD79617.1"/>
    </source>
</evidence>
<dbReference type="InterPro" id="IPR036894">
    <property type="entry name" value="YbaB-like_sf"/>
</dbReference>
<feature type="region of interest" description="Disordered" evidence="1">
    <location>
        <begin position="1"/>
        <end position="60"/>
    </location>
</feature>
<dbReference type="InterPro" id="IPR004401">
    <property type="entry name" value="YbaB/EbfC"/>
</dbReference>